<accession>A0A8S5P1R7</accession>
<sequence length="197" mass="22887">MIIDPSLSEEMNLLLHINEVTEFPFELSDLVFGIPRSTLPQPNKLTERMFDSFSLEAKNSEVLVSASPTSKLYKDSNFVKPYRRIHIGAQWLLALRNNPTIEKIDDRIVVFTNSWIHDNPTIEEVNETLKKVTKYRMESLTVEVLDYTNNRYNPDTGKIRIKPIRNSLLYIGSLEIDVVYKPISFMPKYLPGFVDYK</sequence>
<organism evidence="1">
    <name type="scientific">Myoviridae sp. ctLnO19</name>
    <dbReference type="NCBI Taxonomy" id="2825085"/>
    <lineage>
        <taxon>Viruses</taxon>
        <taxon>Duplodnaviria</taxon>
        <taxon>Heunggongvirae</taxon>
        <taxon>Uroviricota</taxon>
        <taxon>Caudoviricetes</taxon>
    </lineage>
</organism>
<evidence type="ECO:0000313" key="1">
    <source>
        <dbReference type="EMBL" id="DAE00403.1"/>
    </source>
</evidence>
<name>A0A8S5P1R7_9CAUD</name>
<reference evidence="1" key="1">
    <citation type="journal article" date="2021" name="Proc. Natl. Acad. Sci. U.S.A.">
        <title>A Catalog of Tens of Thousands of Viruses from Human Metagenomes Reveals Hidden Associations with Chronic Diseases.</title>
        <authorList>
            <person name="Tisza M.J."/>
            <person name="Buck C.B."/>
        </authorList>
    </citation>
    <scope>NUCLEOTIDE SEQUENCE</scope>
    <source>
        <strain evidence="1">CtLnO19</strain>
    </source>
</reference>
<dbReference type="EMBL" id="BK015301">
    <property type="protein sequence ID" value="DAE00403.1"/>
    <property type="molecule type" value="Genomic_DNA"/>
</dbReference>
<protein>
    <submittedName>
        <fullName evidence="1">Uncharacterized protein</fullName>
    </submittedName>
</protein>
<proteinExistence type="predicted"/>